<proteinExistence type="predicted"/>
<sequence>MEGFTDACATTWQSKGRQMIQQNVKKRDDSLKSLRFFNYSSQTSLRKTSMRKFVYLHIVEKIARNLQKFMDTHFDEEYETLEKIVWSGTETMEVPAADQ</sequence>
<name>A0AAD5R6B8_PARTN</name>
<evidence type="ECO:0000313" key="2">
    <source>
        <dbReference type="Proteomes" id="UP001196413"/>
    </source>
</evidence>
<dbReference type="EMBL" id="JAHQIW010006759">
    <property type="protein sequence ID" value="KAJ1370256.1"/>
    <property type="molecule type" value="Genomic_DNA"/>
</dbReference>
<protein>
    <submittedName>
        <fullName evidence="1">Uncharacterized protein</fullName>
    </submittedName>
</protein>
<keyword evidence="2" id="KW-1185">Reference proteome</keyword>
<dbReference type="Proteomes" id="UP001196413">
    <property type="component" value="Unassembled WGS sequence"/>
</dbReference>
<dbReference type="AlphaFoldDB" id="A0AAD5R6B8"/>
<gene>
    <name evidence="1" type="ORF">KIN20_031945</name>
</gene>
<accession>A0AAD5R6B8</accession>
<reference evidence="1" key="1">
    <citation type="submission" date="2021-06" db="EMBL/GenBank/DDBJ databases">
        <title>Parelaphostrongylus tenuis whole genome reference sequence.</title>
        <authorList>
            <person name="Garwood T.J."/>
            <person name="Larsen P.A."/>
            <person name="Fountain-Jones N.M."/>
            <person name="Garbe J.R."/>
            <person name="Macchietto M.G."/>
            <person name="Kania S.A."/>
            <person name="Gerhold R.W."/>
            <person name="Richards J.E."/>
            <person name="Wolf T.M."/>
        </authorList>
    </citation>
    <scope>NUCLEOTIDE SEQUENCE</scope>
    <source>
        <strain evidence="1">MNPRO001-30</strain>
        <tissue evidence="1">Meninges</tissue>
    </source>
</reference>
<comment type="caution">
    <text evidence="1">The sequence shown here is derived from an EMBL/GenBank/DDBJ whole genome shotgun (WGS) entry which is preliminary data.</text>
</comment>
<organism evidence="1 2">
    <name type="scientific">Parelaphostrongylus tenuis</name>
    <name type="common">Meningeal worm</name>
    <dbReference type="NCBI Taxonomy" id="148309"/>
    <lineage>
        <taxon>Eukaryota</taxon>
        <taxon>Metazoa</taxon>
        <taxon>Ecdysozoa</taxon>
        <taxon>Nematoda</taxon>
        <taxon>Chromadorea</taxon>
        <taxon>Rhabditida</taxon>
        <taxon>Rhabditina</taxon>
        <taxon>Rhabditomorpha</taxon>
        <taxon>Strongyloidea</taxon>
        <taxon>Metastrongylidae</taxon>
        <taxon>Parelaphostrongylus</taxon>
    </lineage>
</organism>
<evidence type="ECO:0000313" key="1">
    <source>
        <dbReference type="EMBL" id="KAJ1370256.1"/>
    </source>
</evidence>